<reference evidence="1 2" key="1">
    <citation type="submission" date="2018-12" db="EMBL/GenBank/DDBJ databases">
        <title>Dyella dinghuensis sp. nov. DHOA06 and Dyella choica sp. nov. 4M-K27, isolated from forest soil.</title>
        <authorList>
            <person name="Qiu L.-H."/>
            <person name="Gao Z.-H."/>
        </authorList>
    </citation>
    <scope>NUCLEOTIDE SEQUENCE [LARGE SCALE GENOMIC DNA]</scope>
    <source>
        <strain evidence="1 2">4M-K27</strain>
    </source>
</reference>
<dbReference type="RefSeq" id="WP_126686028.1">
    <property type="nucleotide sequence ID" value="NZ_RYYV01000015.1"/>
</dbReference>
<evidence type="ECO:0000313" key="2">
    <source>
        <dbReference type="Proteomes" id="UP000274358"/>
    </source>
</evidence>
<dbReference type="EMBL" id="RYYV01000015">
    <property type="protein sequence ID" value="RUL72431.1"/>
    <property type="molecule type" value="Genomic_DNA"/>
</dbReference>
<evidence type="ECO:0000313" key="1">
    <source>
        <dbReference type="EMBL" id="RUL72431.1"/>
    </source>
</evidence>
<dbReference type="OrthoDB" id="9949300at2"/>
<sequence length="189" mass="20949">MGLRQAFEQHGKGHSLYTLKNNNVRTPMFVSRSIPFTALVLGVALLAVSSPTRADNNDLNAYNHKAPTRYPAWFLPQAELGVTTWLNAEDTPATETMPADHSYIFRSHFASDELINRVLALLKSRHFGKIDFEAGKKITALEFDPDTIEGVQAAAKAGHNYFVDIEADVEMDQDAFRLQIQDGTVNQGG</sequence>
<dbReference type="AlphaFoldDB" id="A0A3S0RIN3"/>
<accession>A0A3S0RIN3</accession>
<organism evidence="1 2">
    <name type="scientific">Dyella choica</name>
    <dbReference type="NCBI Taxonomy" id="1927959"/>
    <lineage>
        <taxon>Bacteria</taxon>
        <taxon>Pseudomonadati</taxon>
        <taxon>Pseudomonadota</taxon>
        <taxon>Gammaproteobacteria</taxon>
        <taxon>Lysobacterales</taxon>
        <taxon>Rhodanobacteraceae</taxon>
        <taxon>Dyella</taxon>
    </lineage>
</organism>
<proteinExistence type="predicted"/>
<dbReference type="Proteomes" id="UP000274358">
    <property type="component" value="Unassembled WGS sequence"/>
</dbReference>
<gene>
    <name evidence="1" type="ORF">EKH80_17235</name>
</gene>
<name>A0A3S0RIN3_9GAMM</name>
<protein>
    <submittedName>
        <fullName evidence="1">Uncharacterized protein</fullName>
    </submittedName>
</protein>
<comment type="caution">
    <text evidence="1">The sequence shown here is derived from an EMBL/GenBank/DDBJ whole genome shotgun (WGS) entry which is preliminary data.</text>
</comment>
<keyword evidence="2" id="KW-1185">Reference proteome</keyword>